<gene>
    <name evidence="4" type="ORF">I4X03_002910</name>
</gene>
<dbReference type="Proteomes" id="UP000809349">
    <property type="component" value="Unassembled WGS sequence"/>
</dbReference>
<organism evidence="4 5">
    <name type="scientific">Massilia soli</name>
    <dbReference type="NCBI Taxonomy" id="2792854"/>
    <lineage>
        <taxon>Bacteria</taxon>
        <taxon>Pseudomonadati</taxon>
        <taxon>Pseudomonadota</taxon>
        <taxon>Betaproteobacteria</taxon>
        <taxon>Burkholderiales</taxon>
        <taxon>Oxalobacteraceae</taxon>
        <taxon>Telluria group</taxon>
        <taxon>Massilia</taxon>
    </lineage>
</organism>
<dbReference type="Gene3D" id="3.40.710.10">
    <property type="entry name" value="DD-peptidase/beta-lactamase superfamily"/>
    <property type="match status" value="1"/>
</dbReference>
<feature type="domain" description="Beta-lactamase-related" evidence="2">
    <location>
        <begin position="49"/>
        <end position="355"/>
    </location>
</feature>
<dbReference type="PANTHER" id="PTHR46825:SF9">
    <property type="entry name" value="BETA-LACTAMASE-RELATED DOMAIN-CONTAINING PROTEIN"/>
    <property type="match status" value="1"/>
</dbReference>
<dbReference type="InterPro" id="IPR021860">
    <property type="entry name" value="Peptidase_S12_Pab87-rel_C"/>
</dbReference>
<accession>A0ABS7SM17</accession>
<dbReference type="PANTHER" id="PTHR46825">
    <property type="entry name" value="D-ALANYL-D-ALANINE-CARBOXYPEPTIDASE/ENDOPEPTIDASE AMPH"/>
    <property type="match status" value="1"/>
</dbReference>
<dbReference type="InterPro" id="IPR012338">
    <property type="entry name" value="Beta-lactam/transpept-like"/>
</dbReference>
<sequence length="559" mass="59911">MPRLTAVSLAALLLLPASFSAVHAAPAAAPASDALAGRIDASVRGYYKADEPGATIIVTRGGATVFRKAYGLADVASKQPMDAAMTLRLGSITKQFTAVAILMLAEDGKLALTDEITRFLPDYPTQGKKITIEHLLTHTSGIQSYTGKPAYADTMDKVLTVSQMIDSFKNDPMLFSPGERFDYNNSGYFLLGAIIEKVSGKSYADFLAQRIFTPLGMDHTAFEGNERVKGVRAAGHSKGDSGFGAARPLSMTQPYAAGSLVSTVDDLARWDKAIGAGKLLKAASWKKAFTPYRLASGESTGYGYGWELGKLQGGAKIAHGGGINGFSTYALSVPAHKVYVAVLSNTDSGRTHPEMVATKIAALAMGKPFPDHKPVTVAPATLQQYVGVYTIDKDNTRTIRLEDGKLTMQRTGRERIPLTAYKQNGFYLADSLATLEFVRNAKGEVSHLNMTNDGGDPVSHARTAAKPLERTAVKIAPATFDAYLGRYELAPGFALEVKRDGEKMLAQGTGQPAVEILPLSDTVFFSNMVDAEFHFEKNADGVVQMVLHQGGQKMPGKRL</sequence>
<dbReference type="EMBL" id="JAFBIL020000001">
    <property type="protein sequence ID" value="MBZ2206205.1"/>
    <property type="molecule type" value="Genomic_DNA"/>
</dbReference>
<evidence type="ECO:0000259" key="3">
    <source>
        <dbReference type="Pfam" id="PF11954"/>
    </source>
</evidence>
<dbReference type="GO" id="GO:0016787">
    <property type="term" value="F:hydrolase activity"/>
    <property type="evidence" value="ECO:0007669"/>
    <property type="project" value="UniProtKB-KW"/>
</dbReference>
<name>A0ABS7SM17_9BURK</name>
<dbReference type="RefSeq" id="WP_223465337.1">
    <property type="nucleotide sequence ID" value="NZ_JAFBIL020000001.1"/>
</dbReference>
<comment type="caution">
    <text evidence="4">The sequence shown here is derived from an EMBL/GenBank/DDBJ whole genome shotgun (WGS) entry which is preliminary data.</text>
</comment>
<dbReference type="Pfam" id="PF11954">
    <property type="entry name" value="DUF3471"/>
    <property type="match status" value="2"/>
</dbReference>
<dbReference type="InterPro" id="IPR050491">
    <property type="entry name" value="AmpC-like"/>
</dbReference>
<evidence type="ECO:0000313" key="5">
    <source>
        <dbReference type="Proteomes" id="UP000809349"/>
    </source>
</evidence>
<feature type="signal peptide" evidence="1">
    <location>
        <begin position="1"/>
        <end position="24"/>
    </location>
</feature>
<protein>
    <submittedName>
        <fullName evidence="4">Serine hydrolase</fullName>
    </submittedName>
</protein>
<feature type="domain" description="Peptidase S12 Pab87-related C-terminal" evidence="3">
    <location>
        <begin position="372"/>
        <end position="451"/>
    </location>
</feature>
<feature type="chain" id="PRO_5047449083" evidence="1">
    <location>
        <begin position="25"/>
        <end position="559"/>
    </location>
</feature>
<evidence type="ECO:0000313" key="4">
    <source>
        <dbReference type="EMBL" id="MBZ2206205.1"/>
    </source>
</evidence>
<keyword evidence="5" id="KW-1185">Reference proteome</keyword>
<feature type="domain" description="Peptidase S12 Pab87-related C-terminal" evidence="3">
    <location>
        <begin position="470"/>
        <end position="548"/>
    </location>
</feature>
<dbReference type="InterPro" id="IPR001466">
    <property type="entry name" value="Beta-lactam-related"/>
</dbReference>
<evidence type="ECO:0000256" key="1">
    <source>
        <dbReference type="SAM" id="SignalP"/>
    </source>
</evidence>
<evidence type="ECO:0000259" key="2">
    <source>
        <dbReference type="Pfam" id="PF00144"/>
    </source>
</evidence>
<proteinExistence type="predicted"/>
<reference evidence="4 5" key="1">
    <citation type="submission" date="2021-08" db="EMBL/GenBank/DDBJ databases">
        <title>Massilia sp. R798.</title>
        <authorList>
            <person name="Baek J.H."/>
            <person name="Jung H.S."/>
            <person name="Kim K.R."/>
            <person name="Jeon C.O."/>
        </authorList>
    </citation>
    <scope>NUCLEOTIDE SEQUENCE [LARGE SCALE GENOMIC DNA]</scope>
    <source>
        <strain evidence="4 5">R798</strain>
    </source>
</reference>
<dbReference type="SUPFAM" id="SSF56601">
    <property type="entry name" value="beta-lactamase/transpeptidase-like"/>
    <property type="match status" value="1"/>
</dbReference>
<keyword evidence="1" id="KW-0732">Signal</keyword>
<keyword evidence="4" id="KW-0378">Hydrolase</keyword>
<dbReference type="Pfam" id="PF00144">
    <property type="entry name" value="Beta-lactamase"/>
    <property type="match status" value="1"/>
</dbReference>